<dbReference type="InterPro" id="IPR006097">
    <property type="entry name" value="Glu/Leu/Phe/Val/Trp_DH_dimer"/>
</dbReference>
<evidence type="ECO:0000259" key="4">
    <source>
        <dbReference type="SMART" id="SM00839"/>
    </source>
</evidence>
<accession>A0A4Q0PML5</accession>
<dbReference type="EMBL" id="QOVL01000006">
    <property type="protein sequence ID" value="RXG31730.1"/>
    <property type="molecule type" value="Genomic_DNA"/>
</dbReference>
<comment type="caution">
    <text evidence="5">The sequence shown here is derived from an EMBL/GenBank/DDBJ whole genome shotgun (WGS) entry which is preliminary data.</text>
</comment>
<dbReference type="GO" id="GO:0004352">
    <property type="term" value="F:glutamate dehydrogenase (NAD+) activity"/>
    <property type="evidence" value="ECO:0007669"/>
    <property type="project" value="TreeGrafter"/>
</dbReference>
<dbReference type="SUPFAM" id="SSF51735">
    <property type="entry name" value="NAD(P)-binding Rossmann-fold domains"/>
    <property type="match status" value="1"/>
</dbReference>
<gene>
    <name evidence="5" type="ORF">DSL99_1548</name>
</gene>
<dbReference type="Pfam" id="PF02812">
    <property type="entry name" value="ELFV_dehydrog_N"/>
    <property type="match status" value="1"/>
</dbReference>
<dbReference type="Gene3D" id="3.40.50.720">
    <property type="entry name" value="NAD(P)-binding Rossmann-like Domain"/>
    <property type="match status" value="1"/>
</dbReference>
<dbReference type="GO" id="GO:0006538">
    <property type="term" value="P:L-glutamate catabolic process"/>
    <property type="evidence" value="ECO:0007669"/>
    <property type="project" value="TreeGrafter"/>
</dbReference>
<evidence type="ECO:0000256" key="1">
    <source>
        <dbReference type="ARBA" id="ARBA00006382"/>
    </source>
</evidence>
<dbReference type="AlphaFoldDB" id="A0A4Q0PML5"/>
<name>A0A4Q0PML5_9FLAO</name>
<dbReference type="Gene3D" id="3.40.50.10860">
    <property type="entry name" value="Leucine Dehydrogenase, chain A, domain 1"/>
    <property type="match status" value="1"/>
</dbReference>
<dbReference type="Pfam" id="PF00208">
    <property type="entry name" value="ELFV_dehydrog"/>
    <property type="match status" value="1"/>
</dbReference>
<evidence type="ECO:0000313" key="5">
    <source>
        <dbReference type="EMBL" id="RXG31730.1"/>
    </source>
</evidence>
<dbReference type="PANTHER" id="PTHR11606">
    <property type="entry name" value="GLUTAMATE DEHYDROGENASE"/>
    <property type="match status" value="1"/>
</dbReference>
<evidence type="ECO:0000256" key="3">
    <source>
        <dbReference type="RuleBase" id="RU004417"/>
    </source>
</evidence>
<keyword evidence="2 3" id="KW-0560">Oxidoreductase</keyword>
<dbReference type="PANTHER" id="PTHR11606:SF13">
    <property type="entry name" value="GLUTAMATE DEHYDROGENASE 1, MITOCHONDRIAL"/>
    <property type="match status" value="1"/>
</dbReference>
<evidence type="ECO:0000256" key="2">
    <source>
        <dbReference type="ARBA" id="ARBA00023002"/>
    </source>
</evidence>
<dbReference type="SMART" id="SM00839">
    <property type="entry name" value="ELFV_dehydrog"/>
    <property type="match status" value="1"/>
</dbReference>
<dbReference type="InterPro" id="IPR046346">
    <property type="entry name" value="Aminoacid_DH-like_N_sf"/>
</dbReference>
<dbReference type="InterPro" id="IPR006096">
    <property type="entry name" value="Glu/Leu/Phe/Val/Trp_DH_C"/>
</dbReference>
<dbReference type="RefSeq" id="WP_073098727.1">
    <property type="nucleotide sequence ID" value="NZ_QOVL01000006.1"/>
</dbReference>
<feature type="domain" description="Glutamate/phenylalanine/leucine/valine/L-tryptophan dehydrogenase C-terminal" evidence="4">
    <location>
        <begin position="181"/>
        <end position="408"/>
    </location>
</feature>
<dbReference type="PRINTS" id="PR00082">
    <property type="entry name" value="GLFDHDRGNASE"/>
</dbReference>
<dbReference type="InterPro" id="IPR006095">
    <property type="entry name" value="Glu/Leu/Phe/Val/Trp_DH"/>
</dbReference>
<sequence length="408" mass="44747">MKDLLNRYETKEPEIVFHWNDPETEAEGWTVINSLRGGAAGGGTRMRKGLDRNEVISLAKTMEVKFTVSGPAIGGAKSGINFDPADPRKKGVLERWYAAVSPLLKSYYGTGGDLNVDEIHEVIPITEESGVWHPQEGVFNGHFRPTEADKINRIGQLRQGVIKVLENTAYSPDVSRKYTVADMITGYGVAEAARHFYDIYGGSLAGKRTVIQGFGNVGAAAAYYLAQQGAKIVGIIDAAGGLIDEAGFSFEEIKDLFLAKEGNTLVASKLIPFEEVNKKIWEIKTEIFAPCAASRLVTQAQIDTMIAAGLEVISCGANVPFADKEIFFGPIMEHTDARVSVIPDFISNCGMARVFAYFMERRVQMTDEAIFNDTSQTIKNAIQNTYNHNSNKNNISKTAFEIALQQLV</sequence>
<proteinExistence type="inferred from homology"/>
<reference evidence="5 6" key="1">
    <citation type="submission" date="2018-07" db="EMBL/GenBank/DDBJ databases">
        <title>Leeuwenhoekiella genomics.</title>
        <authorList>
            <person name="Tahon G."/>
            <person name="Willems A."/>
        </authorList>
    </citation>
    <scope>NUCLEOTIDE SEQUENCE [LARGE SCALE GENOMIC DNA]</scope>
    <source>
        <strain evidence="5 6">LMG 1345</strain>
    </source>
</reference>
<dbReference type="STRING" id="1122159.SAMN02745246_01634"/>
<dbReference type="SUPFAM" id="SSF53223">
    <property type="entry name" value="Aminoacid dehydrogenase-like, N-terminal domain"/>
    <property type="match status" value="1"/>
</dbReference>
<comment type="similarity">
    <text evidence="1 3">Belongs to the Glu/Leu/Phe/Val dehydrogenases family.</text>
</comment>
<dbReference type="Proteomes" id="UP000290608">
    <property type="component" value="Unassembled WGS sequence"/>
</dbReference>
<organism evidence="5 6">
    <name type="scientific">Leeuwenhoekiella marinoflava</name>
    <dbReference type="NCBI Taxonomy" id="988"/>
    <lineage>
        <taxon>Bacteria</taxon>
        <taxon>Pseudomonadati</taxon>
        <taxon>Bacteroidota</taxon>
        <taxon>Flavobacteriia</taxon>
        <taxon>Flavobacteriales</taxon>
        <taxon>Flavobacteriaceae</taxon>
        <taxon>Leeuwenhoekiella</taxon>
    </lineage>
</organism>
<protein>
    <submittedName>
        <fullName evidence="5">Glutamate dehydrogenase/leucine dehydrogenase</fullName>
    </submittedName>
</protein>
<dbReference type="InterPro" id="IPR036291">
    <property type="entry name" value="NAD(P)-bd_dom_sf"/>
</dbReference>
<evidence type="ECO:0000313" key="6">
    <source>
        <dbReference type="Proteomes" id="UP000290608"/>
    </source>
</evidence>